<protein>
    <submittedName>
        <fullName evidence="3">Putative repeat protein (TIGR01451 family)</fullName>
    </submittedName>
</protein>
<keyword evidence="4" id="KW-1185">Reference proteome</keyword>
<proteinExistence type="predicted"/>
<sequence length="203" mass="21734">MGVNVNNNLFTGANSFGNNMAMDTWSYAVQVEETAVREIVVEISDLEVVTNTANKDTIELDEVVEYRILVRNNGPSDAVGAAFEYTLSEGFTIHSMQPSTTDCVSVKSTSLVKNKAKINLDILNGCEAVFVVNTSAHQVPDSTYGTVYGTAGIVRPKGSTDPNATSADLDKKEPGTAQEECAPAGCNNIMINDGRCLFARAIQ</sequence>
<evidence type="ECO:0000259" key="2">
    <source>
        <dbReference type="Pfam" id="PF01345"/>
    </source>
</evidence>
<comment type="caution">
    <text evidence="3">The sequence shown here is derived from an EMBL/GenBank/DDBJ whole genome shotgun (WGS) entry which is preliminary data.</text>
</comment>
<gene>
    <name evidence="3" type="ORF">EDC17_10841</name>
</gene>
<organism evidence="3 4">
    <name type="scientific">Sphingobacterium alimentarium</name>
    <dbReference type="NCBI Taxonomy" id="797292"/>
    <lineage>
        <taxon>Bacteria</taxon>
        <taxon>Pseudomonadati</taxon>
        <taxon>Bacteroidota</taxon>
        <taxon>Sphingobacteriia</taxon>
        <taxon>Sphingobacteriales</taxon>
        <taxon>Sphingobacteriaceae</taxon>
        <taxon>Sphingobacterium</taxon>
    </lineage>
</organism>
<dbReference type="NCBIfam" id="TIGR01451">
    <property type="entry name" value="B_ant_repeat"/>
    <property type="match status" value="1"/>
</dbReference>
<feature type="region of interest" description="Disordered" evidence="1">
    <location>
        <begin position="156"/>
        <end position="177"/>
    </location>
</feature>
<name>A0A4R3VP88_9SPHI</name>
<accession>A0A4R3VP88</accession>
<evidence type="ECO:0000313" key="3">
    <source>
        <dbReference type="EMBL" id="TCV04986.1"/>
    </source>
</evidence>
<dbReference type="Proteomes" id="UP000295197">
    <property type="component" value="Unassembled WGS sequence"/>
</dbReference>
<dbReference type="Pfam" id="PF01345">
    <property type="entry name" value="DUF11"/>
    <property type="match status" value="1"/>
</dbReference>
<dbReference type="InterPro" id="IPR001434">
    <property type="entry name" value="OmcB-like_DUF11"/>
</dbReference>
<dbReference type="InterPro" id="IPR047589">
    <property type="entry name" value="DUF11_rpt"/>
</dbReference>
<evidence type="ECO:0000256" key="1">
    <source>
        <dbReference type="SAM" id="MobiDB-lite"/>
    </source>
</evidence>
<reference evidence="3 4" key="1">
    <citation type="submission" date="2019-03" db="EMBL/GenBank/DDBJ databases">
        <title>Genomic Encyclopedia of Type Strains, Phase IV (KMG-IV): sequencing the most valuable type-strain genomes for metagenomic binning, comparative biology and taxonomic classification.</title>
        <authorList>
            <person name="Goeker M."/>
        </authorList>
    </citation>
    <scope>NUCLEOTIDE SEQUENCE [LARGE SCALE GENOMIC DNA]</scope>
    <source>
        <strain evidence="3 4">DSM 22362</strain>
    </source>
</reference>
<dbReference type="AlphaFoldDB" id="A0A4R3VP88"/>
<feature type="domain" description="DUF11" evidence="2">
    <location>
        <begin position="49"/>
        <end position="165"/>
    </location>
</feature>
<dbReference type="EMBL" id="SMBZ01000084">
    <property type="protein sequence ID" value="TCV04986.1"/>
    <property type="molecule type" value="Genomic_DNA"/>
</dbReference>
<evidence type="ECO:0000313" key="4">
    <source>
        <dbReference type="Proteomes" id="UP000295197"/>
    </source>
</evidence>